<dbReference type="InterPro" id="IPR036641">
    <property type="entry name" value="HPT_dom_sf"/>
</dbReference>
<dbReference type="PANTHER" id="PTHR45339:SF1">
    <property type="entry name" value="HYBRID SIGNAL TRANSDUCTION HISTIDINE KINASE J"/>
    <property type="match status" value="1"/>
</dbReference>
<dbReference type="Proteomes" id="UP000266005">
    <property type="component" value="Unassembled WGS sequence"/>
</dbReference>
<dbReference type="PRINTS" id="PR00344">
    <property type="entry name" value="BCTRLSENSOR"/>
</dbReference>
<keyword evidence="22" id="KW-1185">Reference proteome</keyword>
<dbReference type="NCBIfam" id="TIGR00229">
    <property type="entry name" value="sensory_box"/>
    <property type="match status" value="1"/>
</dbReference>
<dbReference type="CDD" id="cd16922">
    <property type="entry name" value="HATPase_EvgS-ArcB-TorS-like"/>
    <property type="match status" value="1"/>
</dbReference>
<dbReference type="Pfam" id="PF00072">
    <property type="entry name" value="Response_reg"/>
    <property type="match status" value="2"/>
</dbReference>
<organism evidence="21 22">
    <name type="scientific">Pontibacter oryzae</name>
    <dbReference type="NCBI Taxonomy" id="2304593"/>
    <lineage>
        <taxon>Bacteria</taxon>
        <taxon>Pseudomonadati</taxon>
        <taxon>Bacteroidota</taxon>
        <taxon>Cytophagia</taxon>
        <taxon>Cytophagales</taxon>
        <taxon>Hymenobacteraceae</taxon>
        <taxon>Pontibacter</taxon>
    </lineage>
</organism>
<feature type="modified residue" description="4-aspartylphosphate" evidence="16">
    <location>
        <position position="586"/>
    </location>
</feature>
<evidence type="ECO:0000256" key="4">
    <source>
        <dbReference type="ARBA" id="ARBA00022475"/>
    </source>
</evidence>
<dbReference type="InterPro" id="IPR000014">
    <property type="entry name" value="PAS"/>
</dbReference>
<dbReference type="SMART" id="SM00448">
    <property type="entry name" value="REC"/>
    <property type="match status" value="2"/>
</dbReference>
<evidence type="ECO:0000259" key="17">
    <source>
        <dbReference type="PROSITE" id="PS50109"/>
    </source>
</evidence>
<dbReference type="GO" id="GO:0000155">
    <property type="term" value="F:phosphorelay sensor kinase activity"/>
    <property type="evidence" value="ECO:0007669"/>
    <property type="project" value="InterPro"/>
</dbReference>
<dbReference type="PROSITE" id="PS50109">
    <property type="entry name" value="HIS_KIN"/>
    <property type="match status" value="1"/>
</dbReference>
<dbReference type="RefSeq" id="WP_119431709.1">
    <property type="nucleotide sequence ID" value="NZ_QWGE01000002.1"/>
</dbReference>
<evidence type="ECO:0000256" key="10">
    <source>
        <dbReference type="ARBA" id="ARBA00022840"/>
    </source>
</evidence>
<dbReference type="FunFam" id="1.10.287.130:FF:000002">
    <property type="entry name" value="Two-component osmosensing histidine kinase"/>
    <property type="match status" value="1"/>
</dbReference>
<dbReference type="GO" id="GO:0005524">
    <property type="term" value="F:ATP binding"/>
    <property type="evidence" value="ECO:0007669"/>
    <property type="project" value="UniProtKB-KW"/>
</dbReference>
<comment type="caution">
    <text evidence="21">The sequence shown here is derived from an EMBL/GenBank/DDBJ whole genome shotgun (WGS) entry which is preliminary data.</text>
</comment>
<feature type="domain" description="Response regulatory" evidence="18">
    <location>
        <begin position="16"/>
        <end position="132"/>
    </location>
</feature>
<evidence type="ECO:0000256" key="5">
    <source>
        <dbReference type="ARBA" id="ARBA00022553"/>
    </source>
</evidence>
<dbReference type="CDD" id="cd17546">
    <property type="entry name" value="REC_hyHK_CKI1_RcsC-like"/>
    <property type="match status" value="1"/>
</dbReference>
<dbReference type="CDD" id="cd00130">
    <property type="entry name" value="PAS"/>
    <property type="match status" value="1"/>
</dbReference>
<feature type="domain" description="PAS" evidence="19">
    <location>
        <begin position="152"/>
        <end position="200"/>
    </location>
</feature>
<evidence type="ECO:0000256" key="9">
    <source>
        <dbReference type="ARBA" id="ARBA00022777"/>
    </source>
</evidence>
<evidence type="ECO:0000256" key="6">
    <source>
        <dbReference type="ARBA" id="ARBA00022679"/>
    </source>
</evidence>
<dbReference type="InterPro" id="IPR036890">
    <property type="entry name" value="HATPase_C_sf"/>
</dbReference>
<evidence type="ECO:0000256" key="12">
    <source>
        <dbReference type="ARBA" id="ARBA00023012"/>
    </source>
</evidence>
<comment type="catalytic activity">
    <reaction evidence="1">
        <text>ATP + protein L-histidine = ADP + protein N-phospho-L-histidine.</text>
        <dbReference type="EC" id="2.7.13.3"/>
    </reaction>
</comment>
<sequence length="783" mass="87428">MHKFLQHKQKAVEQLKILIIDDDEVDQMALKRSLHKSGLNTQTFSASSGSNGLQLLHQETFDCIFIDFKLPDMDGLDLLEQLQHLELEAPLLLVTSHGDERIAAQAIRLGAADYIPKSILTPEAISHSVRSAIRLRKAETERFKYEKSLRDAQYQLDLIISSSPMAFFSTNAAGEFLFVQGKVWEMLGLNPEELVGKSCLDVLSSFPRVLNRFKRALNGETIQSIDDLNGSFFKAHYVPIYNEFGKFVGITGFAIDITDRMNNERELTQAKELAEKSVRVKEQFLANMSHEIRTPMNGILGLTNVLQKTNLDQEQHKFLKAIQTSANNLMLIINDLLDLSKITSQQFTFENISFNLDELIQDIVDLMQVRVSERNNVLLTHHNGNVPQTLVGDPFRLKQVLLNLIGNANKFTENGDIKLLIHTLEDSNGKILLEFTVEDSGIGIAEDKLQLIFESFNQATNDTTRKYGGTGLGLSISKSLVEMQGGTIAVRSQPLAGSAFTFTLPFSAPNASETQKEVPIETQESGELELLPMSHLRILLAEDNEINQLLISTVLADWEVELDMVTNGMEALKMFKKNRYDLILMDMQMPEMDGYDATGYIRKHGGEQACIPIIALTAHATTGEVEKCLAAGADAYVSKPFEPEHLYQTIYKLTHQNGCTTTSAHAAPSIKLEPLHKLSPDRASFLNELLTLCLNSTLTAQEALASYDEKRNLQQLEHAVADLHDSIAVISAQPLLGTLEELQQAIEQHNILSIKPLIVQSMLQSKELVDLLNQELSQLHEIA</sequence>
<evidence type="ECO:0000256" key="7">
    <source>
        <dbReference type="ARBA" id="ARBA00022692"/>
    </source>
</evidence>
<evidence type="ECO:0000256" key="1">
    <source>
        <dbReference type="ARBA" id="ARBA00000085"/>
    </source>
</evidence>
<dbReference type="Gene3D" id="3.40.50.2300">
    <property type="match status" value="2"/>
</dbReference>
<dbReference type="InterPro" id="IPR000700">
    <property type="entry name" value="PAS-assoc_C"/>
</dbReference>
<dbReference type="GO" id="GO:0005886">
    <property type="term" value="C:plasma membrane"/>
    <property type="evidence" value="ECO:0007669"/>
    <property type="project" value="UniProtKB-SubCell"/>
</dbReference>
<keyword evidence="4" id="KW-1003">Cell membrane</keyword>
<comment type="subcellular location">
    <subcellularLocation>
        <location evidence="2">Cell membrane</location>
        <topology evidence="2">Multi-pass membrane protein</topology>
    </subcellularLocation>
</comment>
<dbReference type="PANTHER" id="PTHR45339">
    <property type="entry name" value="HYBRID SIGNAL TRANSDUCTION HISTIDINE KINASE J"/>
    <property type="match status" value="1"/>
</dbReference>
<dbReference type="PROSITE" id="PS50110">
    <property type="entry name" value="RESPONSE_REGULATORY"/>
    <property type="match status" value="2"/>
</dbReference>
<dbReference type="SUPFAM" id="SSF55874">
    <property type="entry name" value="ATPase domain of HSP90 chaperone/DNA topoisomerase II/histidine kinase"/>
    <property type="match status" value="1"/>
</dbReference>
<dbReference type="InterPro" id="IPR003594">
    <property type="entry name" value="HATPase_dom"/>
</dbReference>
<keyword evidence="7" id="KW-0812">Transmembrane</keyword>
<dbReference type="CDD" id="cd00156">
    <property type="entry name" value="REC"/>
    <property type="match status" value="1"/>
</dbReference>
<dbReference type="InterPro" id="IPR001789">
    <property type="entry name" value="Sig_transdc_resp-reg_receiver"/>
</dbReference>
<dbReference type="InterPro" id="IPR035965">
    <property type="entry name" value="PAS-like_dom_sf"/>
</dbReference>
<dbReference type="InterPro" id="IPR003661">
    <property type="entry name" value="HisK_dim/P_dom"/>
</dbReference>
<keyword evidence="6" id="KW-0808">Transferase</keyword>
<comment type="subunit">
    <text evidence="14">At low DSF concentrations, interacts with RpfF.</text>
</comment>
<dbReference type="Pfam" id="PF08448">
    <property type="entry name" value="PAS_4"/>
    <property type="match status" value="1"/>
</dbReference>
<dbReference type="EC" id="2.7.13.3" evidence="3"/>
<keyword evidence="12" id="KW-0902">Two-component regulatory system</keyword>
<dbReference type="SMART" id="SM00388">
    <property type="entry name" value="HisKA"/>
    <property type="match status" value="1"/>
</dbReference>
<dbReference type="Gene3D" id="3.30.450.20">
    <property type="entry name" value="PAS domain"/>
    <property type="match status" value="1"/>
</dbReference>
<dbReference type="AlphaFoldDB" id="A0A399SJM7"/>
<evidence type="ECO:0000256" key="3">
    <source>
        <dbReference type="ARBA" id="ARBA00012438"/>
    </source>
</evidence>
<dbReference type="SUPFAM" id="SSF47226">
    <property type="entry name" value="Histidine-containing phosphotransfer domain, HPT domain"/>
    <property type="match status" value="1"/>
</dbReference>
<feature type="domain" description="PAC" evidence="20">
    <location>
        <begin position="218"/>
        <end position="269"/>
    </location>
</feature>
<reference evidence="22" key="1">
    <citation type="submission" date="2018-08" db="EMBL/GenBank/DDBJ databases">
        <title>Mucilaginibacter sp. MYSH2.</title>
        <authorList>
            <person name="Seo T."/>
        </authorList>
    </citation>
    <scope>NUCLEOTIDE SEQUENCE [LARGE SCALE GENOMIC DNA]</scope>
    <source>
        <strain evidence="22">KIRAN</strain>
    </source>
</reference>
<feature type="modified residue" description="4-aspartylphosphate" evidence="16">
    <location>
        <position position="67"/>
    </location>
</feature>
<dbReference type="PROSITE" id="PS50113">
    <property type="entry name" value="PAC"/>
    <property type="match status" value="1"/>
</dbReference>
<dbReference type="PROSITE" id="PS50112">
    <property type="entry name" value="PAS"/>
    <property type="match status" value="1"/>
</dbReference>
<dbReference type="Pfam" id="PF02518">
    <property type="entry name" value="HATPase_c"/>
    <property type="match status" value="1"/>
</dbReference>
<evidence type="ECO:0000256" key="15">
    <source>
        <dbReference type="ARBA" id="ARBA00068150"/>
    </source>
</evidence>
<proteinExistence type="predicted"/>
<keyword evidence="9" id="KW-0418">Kinase</keyword>
<keyword evidence="13" id="KW-0472">Membrane</keyword>
<dbReference type="Gene3D" id="3.30.565.10">
    <property type="entry name" value="Histidine kinase-like ATPase, C-terminal domain"/>
    <property type="match status" value="1"/>
</dbReference>
<dbReference type="EMBL" id="QWGE01000002">
    <property type="protein sequence ID" value="RIJ41965.1"/>
    <property type="molecule type" value="Genomic_DNA"/>
</dbReference>
<name>A0A399SJM7_9BACT</name>
<evidence type="ECO:0000259" key="19">
    <source>
        <dbReference type="PROSITE" id="PS50112"/>
    </source>
</evidence>
<dbReference type="OrthoDB" id="9797097at2"/>
<protein>
    <recommendedName>
        <fullName evidence="15">Sensory/regulatory protein RpfC</fullName>
        <ecNumber evidence="3">2.7.13.3</ecNumber>
    </recommendedName>
</protein>
<evidence type="ECO:0000256" key="2">
    <source>
        <dbReference type="ARBA" id="ARBA00004651"/>
    </source>
</evidence>
<gene>
    <name evidence="21" type="ORF">D1627_08165</name>
</gene>
<keyword evidence="8" id="KW-0547">Nucleotide-binding</keyword>
<dbReference type="InterPro" id="IPR013656">
    <property type="entry name" value="PAS_4"/>
</dbReference>
<evidence type="ECO:0000256" key="14">
    <source>
        <dbReference type="ARBA" id="ARBA00064003"/>
    </source>
</evidence>
<dbReference type="SUPFAM" id="SSF55785">
    <property type="entry name" value="PYP-like sensor domain (PAS domain)"/>
    <property type="match status" value="1"/>
</dbReference>
<feature type="domain" description="Histidine kinase" evidence="17">
    <location>
        <begin position="287"/>
        <end position="508"/>
    </location>
</feature>
<evidence type="ECO:0000313" key="21">
    <source>
        <dbReference type="EMBL" id="RIJ41965.1"/>
    </source>
</evidence>
<evidence type="ECO:0000313" key="22">
    <source>
        <dbReference type="Proteomes" id="UP000266005"/>
    </source>
</evidence>
<keyword evidence="5 16" id="KW-0597">Phosphoprotein</keyword>
<dbReference type="InterPro" id="IPR004358">
    <property type="entry name" value="Sig_transdc_His_kin-like_C"/>
</dbReference>
<evidence type="ECO:0000256" key="11">
    <source>
        <dbReference type="ARBA" id="ARBA00022989"/>
    </source>
</evidence>
<dbReference type="SMART" id="SM00091">
    <property type="entry name" value="PAS"/>
    <property type="match status" value="1"/>
</dbReference>
<dbReference type="InterPro" id="IPR005467">
    <property type="entry name" value="His_kinase_dom"/>
</dbReference>
<evidence type="ECO:0000256" key="16">
    <source>
        <dbReference type="PROSITE-ProRule" id="PRU00169"/>
    </source>
</evidence>
<evidence type="ECO:0000256" key="8">
    <source>
        <dbReference type="ARBA" id="ARBA00022741"/>
    </source>
</evidence>
<dbReference type="CDD" id="cd00082">
    <property type="entry name" value="HisKA"/>
    <property type="match status" value="1"/>
</dbReference>
<dbReference type="Pfam" id="PF00512">
    <property type="entry name" value="HisKA"/>
    <property type="match status" value="1"/>
</dbReference>
<dbReference type="FunFam" id="3.30.565.10:FF:000010">
    <property type="entry name" value="Sensor histidine kinase RcsC"/>
    <property type="match status" value="1"/>
</dbReference>
<keyword evidence="11" id="KW-1133">Transmembrane helix</keyword>
<evidence type="ECO:0000256" key="13">
    <source>
        <dbReference type="ARBA" id="ARBA00023136"/>
    </source>
</evidence>
<evidence type="ECO:0000259" key="20">
    <source>
        <dbReference type="PROSITE" id="PS50113"/>
    </source>
</evidence>
<dbReference type="SUPFAM" id="SSF52172">
    <property type="entry name" value="CheY-like"/>
    <property type="match status" value="2"/>
</dbReference>
<feature type="domain" description="Response regulatory" evidence="18">
    <location>
        <begin position="537"/>
        <end position="654"/>
    </location>
</feature>
<dbReference type="InterPro" id="IPR011006">
    <property type="entry name" value="CheY-like_superfamily"/>
</dbReference>
<accession>A0A399SJM7</accession>
<evidence type="ECO:0000259" key="18">
    <source>
        <dbReference type="PROSITE" id="PS50110"/>
    </source>
</evidence>
<keyword evidence="10" id="KW-0067">ATP-binding</keyword>
<dbReference type="Gene3D" id="1.10.287.130">
    <property type="match status" value="1"/>
</dbReference>
<dbReference type="InterPro" id="IPR036097">
    <property type="entry name" value="HisK_dim/P_sf"/>
</dbReference>
<dbReference type="SUPFAM" id="SSF47384">
    <property type="entry name" value="Homodimeric domain of signal transducing histidine kinase"/>
    <property type="match status" value="1"/>
</dbReference>
<dbReference type="SMART" id="SM00387">
    <property type="entry name" value="HATPase_c"/>
    <property type="match status" value="1"/>
</dbReference>